<proteinExistence type="predicted"/>
<protein>
    <submittedName>
        <fullName evidence="1">Uncharacterized protein</fullName>
    </submittedName>
</protein>
<evidence type="ECO:0000313" key="2">
    <source>
        <dbReference type="Proteomes" id="UP000198949"/>
    </source>
</evidence>
<dbReference type="RefSeq" id="WP_091040691.1">
    <property type="nucleotide sequence ID" value="NZ_FNAD01000029.1"/>
</dbReference>
<evidence type="ECO:0000313" key="1">
    <source>
        <dbReference type="EMBL" id="SDE55443.1"/>
    </source>
</evidence>
<name>A0A1G7DVH4_9ACTN</name>
<dbReference type="EMBL" id="FNAD01000029">
    <property type="protein sequence ID" value="SDE55443.1"/>
    <property type="molecule type" value="Genomic_DNA"/>
</dbReference>
<sequence>MSEDIYVFEAILLKPAITEAEIEVRIRAGEYQKVTWEDDGRIGDGYFVKVGEHGMIGIAMSPVLDENGKHRHRGIAVEANPLEEDHRDSTIEVELRKIVDDFGSTPDGTPRRFERAVYIEKGDVEFKVFVSGSEIVREQVEPAKPTTTQSESS</sequence>
<reference evidence="2" key="1">
    <citation type="submission" date="2016-10" db="EMBL/GenBank/DDBJ databases">
        <authorList>
            <person name="Varghese N."/>
            <person name="Submissions S."/>
        </authorList>
    </citation>
    <scope>NUCLEOTIDE SEQUENCE [LARGE SCALE GENOMIC DNA]</scope>
    <source>
        <strain evidence="2">CGMCC 4.3516</strain>
    </source>
</reference>
<keyword evidence="2" id="KW-1185">Reference proteome</keyword>
<dbReference type="OrthoDB" id="10007008at2"/>
<organism evidence="1 2">
    <name type="scientific">Glycomyces harbinensis</name>
    <dbReference type="NCBI Taxonomy" id="58114"/>
    <lineage>
        <taxon>Bacteria</taxon>
        <taxon>Bacillati</taxon>
        <taxon>Actinomycetota</taxon>
        <taxon>Actinomycetes</taxon>
        <taxon>Glycomycetales</taxon>
        <taxon>Glycomycetaceae</taxon>
        <taxon>Glycomyces</taxon>
    </lineage>
</organism>
<dbReference type="AlphaFoldDB" id="A0A1G7DVH4"/>
<dbReference type="STRING" id="58114.SAMN05216270_12915"/>
<gene>
    <name evidence="1" type="ORF">SAMN05216270_12915</name>
</gene>
<dbReference type="Proteomes" id="UP000198949">
    <property type="component" value="Unassembled WGS sequence"/>
</dbReference>
<accession>A0A1G7DVH4</accession>